<organism evidence="2 3">
    <name type="scientific">Hymenobacter daecheongensis DSM 21074</name>
    <dbReference type="NCBI Taxonomy" id="1121955"/>
    <lineage>
        <taxon>Bacteria</taxon>
        <taxon>Pseudomonadati</taxon>
        <taxon>Bacteroidota</taxon>
        <taxon>Cytophagia</taxon>
        <taxon>Cytophagales</taxon>
        <taxon>Hymenobacteraceae</taxon>
        <taxon>Hymenobacter</taxon>
    </lineage>
</organism>
<evidence type="ECO:0000313" key="3">
    <source>
        <dbReference type="Proteomes" id="UP000184418"/>
    </source>
</evidence>
<dbReference type="AlphaFoldDB" id="A0A1M6GS04"/>
<feature type="signal peptide" evidence="1">
    <location>
        <begin position="1"/>
        <end position="26"/>
    </location>
</feature>
<dbReference type="Pfam" id="PF12771">
    <property type="entry name" value="SusD-like_2"/>
    <property type="match status" value="1"/>
</dbReference>
<dbReference type="EMBL" id="FQYN01000004">
    <property type="protein sequence ID" value="SHJ12636.1"/>
    <property type="molecule type" value="Genomic_DNA"/>
</dbReference>
<proteinExistence type="predicted"/>
<dbReference type="Gene3D" id="1.25.40.390">
    <property type="match status" value="1"/>
</dbReference>
<dbReference type="RefSeq" id="WP_073109349.1">
    <property type="nucleotide sequence ID" value="NZ_FQYN01000004.1"/>
</dbReference>
<reference evidence="2 3" key="1">
    <citation type="submission" date="2016-11" db="EMBL/GenBank/DDBJ databases">
        <authorList>
            <person name="Jaros S."/>
            <person name="Januszkiewicz K."/>
            <person name="Wedrychowicz H."/>
        </authorList>
    </citation>
    <scope>NUCLEOTIDE SEQUENCE [LARGE SCALE GENOMIC DNA]</scope>
    <source>
        <strain evidence="2 3">DSM 21074</strain>
    </source>
</reference>
<protein>
    <submittedName>
        <fullName evidence="2">Starch-binding associating with outer membrane</fullName>
    </submittedName>
</protein>
<gene>
    <name evidence="2" type="ORF">SAMN02745146_2364</name>
</gene>
<keyword evidence="1" id="KW-0732">Signal</keyword>
<sequence>MKTFRFAKYIVLTSALGLLGSCDSFLDVNDNPNAVVSAPASNALVASQTALGFLSGSDLHRYSSIIVQQFSGQGGSANQVVQYDRGVITGTDVNNVFRTTIYAAALADMQQLINVNQASSPVYAGIAKIMQGYLYGITVDCFGDIPYTEALKFAANGSPKYDKSEDVYKSLIVLIDAGIDDLKKPSALVPGADDLIYGGNLARWEQFANTLKMRLYVHYYPKFPQEATKGIGDLLTAKAPVMTSIADNFQLRFETVVGKTNPIDQFERSRPNQIFPSATLVSIMNTKVDPRRPSYFTEFGGAGQYTGAASGTGGTGAPSTSFSRMNTYIRGARTGTGLQDYDGSAPIRMVTYAEYQFILAEYYGRTGNLASAKTAFEAGITASMDMAGVAAAARTAYIAARPALTASNYLQQIIEEKYVASLGVVAEPWTDYRRTGFPQLPLPSTSQVSAILRILPYSDADRAANPANTPLRADLTVPSVFWDPGK</sequence>
<evidence type="ECO:0000313" key="2">
    <source>
        <dbReference type="EMBL" id="SHJ12636.1"/>
    </source>
</evidence>
<dbReference type="STRING" id="1121955.SAMN02745146_2364"/>
<keyword evidence="3" id="KW-1185">Reference proteome</keyword>
<feature type="chain" id="PRO_5013314144" evidence="1">
    <location>
        <begin position="27"/>
        <end position="486"/>
    </location>
</feature>
<dbReference type="Proteomes" id="UP000184418">
    <property type="component" value="Unassembled WGS sequence"/>
</dbReference>
<evidence type="ECO:0000256" key="1">
    <source>
        <dbReference type="SAM" id="SignalP"/>
    </source>
</evidence>
<accession>A0A1M6GS04</accession>
<dbReference type="OrthoDB" id="622163at2"/>
<dbReference type="SUPFAM" id="SSF48452">
    <property type="entry name" value="TPR-like"/>
    <property type="match status" value="1"/>
</dbReference>
<dbReference type="PROSITE" id="PS51257">
    <property type="entry name" value="PROKAR_LIPOPROTEIN"/>
    <property type="match status" value="1"/>
</dbReference>
<name>A0A1M6GS04_9BACT</name>
<dbReference type="InterPro" id="IPR041662">
    <property type="entry name" value="SusD-like_2"/>
</dbReference>
<dbReference type="InterPro" id="IPR011990">
    <property type="entry name" value="TPR-like_helical_dom_sf"/>
</dbReference>